<gene>
    <name evidence="10" type="ORF">BBAD15_g2156</name>
</gene>
<evidence type="ECO:0000256" key="5">
    <source>
        <dbReference type="ARBA" id="ARBA00022989"/>
    </source>
</evidence>
<feature type="transmembrane region" description="Helical" evidence="8">
    <location>
        <begin position="391"/>
        <end position="409"/>
    </location>
</feature>
<dbReference type="PANTHER" id="PTHR47797">
    <property type="entry name" value="DEHYDROGENASE, PUTATIVE (AFU_ORTHOLOGUE AFUA_8G05805)-RELATED"/>
    <property type="match status" value="1"/>
</dbReference>
<keyword evidence="3 8" id="KW-0812">Transmembrane</keyword>
<feature type="transmembrane region" description="Helical" evidence="8">
    <location>
        <begin position="430"/>
        <end position="450"/>
    </location>
</feature>
<evidence type="ECO:0000259" key="9">
    <source>
        <dbReference type="SMART" id="SM00665"/>
    </source>
</evidence>
<keyword evidence="4" id="KW-0249">Electron transport</keyword>
<dbReference type="AlphaFoldDB" id="A0A0A2W104"/>
<dbReference type="InterPro" id="IPR006593">
    <property type="entry name" value="Cyt_b561/ferric_Rdtase_TM"/>
</dbReference>
<dbReference type="Gene3D" id="1.20.120.1770">
    <property type="match status" value="1"/>
</dbReference>
<dbReference type="CDD" id="cd08760">
    <property type="entry name" value="Cyt_b561_FRRS1_like"/>
    <property type="match status" value="1"/>
</dbReference>
<dbReference type="Proteomes" id="UP000030106">
    <property type="component" value="Unassembled WGS sequence"/>
</dbReference>
<dbReference type="SMART" id="SM00665">
    <property type="entry name" value="B561"/>
    <property type="match status" value="1"/>
</dbReference>
<dbReference type="SUPFAM" id="SSF49344">
    <property type="entry name" value="CBD9-like"/>
    <property type="match status" value="1"/>
</dbReference>
<evidence type="ECO:0000256" key="2">
    <source>
        <dbReference type="ARBA" id="ARBA00022448"/>
    </source>
</evidence>
<evidence type="ECO:0000256" key="6">
    <source>
        <dbReference type="ARBA" id="ARBA00023136"/>
    </source>
</evidence>
<dbReference type="Gene3D" id="2.60.40.1210">
    <property type="entry name" value="Cellobiose dehydrogenase, cytochrome domain"/>
    <property type="match status" value="1"/>
</dbReference>
<proteinExistence type="predicted"/>
<evidence type="ECO:0000313" key="11">
    <source>
        <dbReference type="Proteomes" id="UP000030106"/>
    </source>
</evidence>
<reference evidence="10 11" key="1">
    <citation type="submission" date="2012-10" db="EMBL/GenBank/DDBJ databases">
        <title>Genome sequencing and analysis of entomopathogenic fungi Beauveria bassiana D1-5.</title>
        <authorList>
            <person name="Li Q."/>
            <person name="Wang L."/>
            <person name="Zhang Z."/>
            <person name="Wang Q."/>
            <person name="Ren J."/>
            <person name="Wang M."/>
            <person name="Xu W."/>
            <person name="Wang J."/>
            <person name="Lu Y."/>
            <person name="Du Q."/>
            <person name="Sun Z."/>
        </authorList>
    </citation>
    <scope>NUCLEOTIDE SEQUENCE [LARGE SCALE GENOMIC DNA]</scope>
    <source>
        <strain evidence="10 11">D1-5</strain>
    </source>
</reference>
<accession>A0A0A2W104</accession>
<dbReference type="OrthoDB" id="19261at2759"/>
<dbReference type="HOGENOM" id="CLU_031471_3_0_1"/>
<keyword evidence="6 8" id="KW-0472">Membrane</keyword>
<organism evidence="10 11">
    <name type="scientific">Beauveria bassiana D1-5</name>
    <dbReference type="NCBI Taxonomy" id="1245745"/>
    <lineage>
        <taxon>Eukaryota</taxon>
        <taxon>Fungi</taxon>
        <taxon>Dikarya</taxon>
        <taxon>Ascomycota</taxon>
        <taxon>Pezizomycotina</taxon>
        <taxon>Sordariomycetes</taxon>
        <taxon>Hypocreomycetidae</taxon>
        <taxon>Hypocreales</taxon>
        <taxon>Cordycipitaceae</taxon>
        <taxon>Beauveria</taxon>
    </lineage>
</organism>
<keyword evidence="2" id="KW-0813">Transport</keyword>
<feature type="compositionally biased region" description="Basic and acidic residues" evidence="7">
    <location>
        <begin position="517"/>
        <end position="527"/>
    </location>
</feature>
<evidence type="ECO:0000256" key="4">
    <source>
        <dbReference type="ARBA" id="ARBA00022982"/>
    </source>
</evidence>
<evidence type="ECO:0000256" key="7">
    <source>
        <dbReference type="SAM" id="MobiDB-lite"/>
    </source>
</evidence>
<dbReference type="Pfam" id="PF16010">
    <property type="entry name" value="CDH-cyt"/>
    <property type="match status" value="1"/>
</dbReference>
<dbReference type="CDD" id="cd09630">
    <property type="entry name" value="CDH_like_cytochrome"/>
    <property type="match status" value="1"/>
</dbReference>
<feature type="domain" description="Cytochrome b561" evidence="9">
    <location>
        <begin position="327"/>
        <end position="446"/>
    </location>
</feature>
<feature type="transmembrane region" description="Helical" evidence="8">
    <location>
        <begin position="325"/>
        <end position="347"/>
    </location>
</feature>
<name>A0A0A2W104_BEABA</name>
<dbReference type="PANTHER" id="PTHR47797:SF3">
    <property type="entry name" value="CYTOCHROME B561 DOMAIN-CONTAINING PROTEIN"/>
    <property type="match status" value="1"/>
</dbReference>
<feature type="region of interest" description="Disordered" evidence="7">
    <location>
        <begin position="505"/>
        <end position="533"/>
    </location>
</feature>
<feature type="compositionally biased region" description="Acidic residues" evidence="7">
    <location>
        <begin position="505"/>
        <end position="516"/>
    </location>
</feature>
<feature type="transmembrane region" description="Helical" evidence="8">
    <location>
        <begin position="456"/>
        <end position="477"/>
    </location>
</feature>
<sequence length="533" mass="58054">MPREVNFIPSFFISTLFTSTSTRLSSAIVRSARIPRIATESAARNKAKPQMSQMQRLWQLALAGAAALCSSVAANPDPHGGHAHHDKTPAVAQFCVDGWADHGPRFCVAANMYHNHSTAAHDMLVTVEVSRPANDTLASAGWLAIGSGAVMSGSLMFLIYGDPVTNKGPVVSARGVELAHGHEQPAVLSQDDPSQNFGVLVQQIGAGEWKTGEDGTHLGVAQFACYSCTKWLGHAVDAEETSQAMIWAFNEFEDMAPYAWDQPLRKHVGVNGWGNFYANLQAASTHHATGPPAVLKHQNNINASASRILIKKPSFFQRIRARPAAYIHAFVMLIAFLALFPLGVVGIRSGLDKAFKYHWMIQAGAMCFAAVGAALGIYMSRGDLFGSAHQVIGLAVFALLFVQAASGWWHHVQFVKIRRRTWVSYGHMSLGWGILLGGWTNAITGSILFGLARLGLYGLVALIATELMALVAIVYIAKRKRQQDQVKLKTAATDWRGEDNEDYFALDDAESEDDEDASSRKSDEKLRPAKYHT</sequence>
<evidence type="ECO:0000256" key="3">
    <source>
        <dbReference type="ARBA" id="ARBA00022692"/>
    </source>
</evidence>
<evidence type="ECO:0000256" key="1">
    <source>
        <dbReference type="ARBA" id="ARBA00004370"/>
    </source>
</evidence>
<comment type="subcellular location">
    <subcellularLocation>
        <location evidence="1">Membrane</location>
    </subcellularLocation>
</comment>
<protein>
    <recommendedName>
        <fullName evidence="9">Cytochrome b561 domain-containing protein</fullName>
    </recommendedName>
</protein>
<dbReference type="STRING" id="1245745.A0A0A2W104"/>
<dbReference type="GO" id="GO:0016020">
    <property type="term" value="C:membrane"/>
    <property type="evidence" value="ECO:0007669"/>
    <property type="project" value="UniProtKB-SubCell"/>
</dbReference>
<evidence type="ECO:0000313" key="10">
    <source>
        <dbReference type="EMBL" id="KGQ12105.1"/>
    </source>
</evidence>
<feature type="transmembrane region" description="Helical" evidence="8">
    <location>
        <begin position="359"/>
        <end position="379"/>
    </location>
</feature>
<keyword evidence="5 8" id="KW-1133">Transmembrane helix</keyword>
<comment type="caution">
    <text evidence="10">The sequence shown here is derived from an EMBL/GenBank/DDBJ whole genome shotgun (WGS) entry which is preliminary data.</text>
</comment>
<dbReference type="InterPro" id="IPR015920">
    <property type="entry name" value="Cellobiose_DH-like_cyt"/>
</dbReference>
<dbReference type="EMBL" id="ANFO01000143">
    <property type="protein sequence ID" value="KGQ12105.1"/>
    <property type="molecule type" value="Genomic_DNA"/>
</dbReference>
<evidence type="ECO:0000256" key="8">
    <source>
        <dbReference type="SAM" id="Phobius"/>
    </source>
</evidence>
<dbReference type="eggNOG" id="ENOG502SQWM">
    <property type="taxonomic scope" value="Eukaryota"/>
</dbReference>